<dbReference type="RefSeq" id="XP_004340048.1">
    <property type="nucleotide sequence ID" value="XM_004340000.1"/>
</dbReference>
<evidence type="ECO:0000313" key="2">
    <source>
        <dbReference type="EMBL" id="ELR18029.1"/>
    </source>
</evidence>
<dbReference type="AlphaFoldDB" id="L8GXQ1"/>
<evidence type="ECO:0000313" key="3">
    <source>
        <dbReference type="Proteomes" id="UP000011083"/>
    </source>
</evidence>
<sequence>MNLEQWGWLAYYPQLHRLHTNGANCLLTSFTVKLRYPSTFVSAELRYNDNVPSGFDDGSTGKPGGLVPQGDQFYSVSSSDPTYTFYTFYTTARPGLALPSVDFYWLVLSLNQPMVSGWTAGQPNYNESITVDKMYYRASNGETQHLSSRTGMIKLYGCCDAPSPSPSTSPFALPVASRFTNGPPDVEAVSIPTAQTTTSAQCAGNVIVGLSGTRIDFSYFIRLGGAGSTETNVTTVAYIVDMSTAALLGQVDVSAHMPTVANDTYTRVTASIPTSRLVASRSYWLPFCFTSTTETTRGLAARQEGSIGMGGVAASGGKTTVGSCSGGPSCKPDLQTGSLATVISSSSTTSDGGDSDTVAIAAGVAVPVALVLVGLVACLVVYIAYKRARSRLEQLPPVRRRSSVRNTSLERELQRVQGNDLSETKLSVSADQHHKLNRQSWVST</sequence>
<keyword evidence="3" id="KW-1185">Reference proteome</keyword>
<proteinExistence type="predicted"/>
<keyword evidence="1" id="KW-0472">Membrane</keyword>
<name>L8GXQ1_ACACF</name>
<gene>
    <name evidence="2" type="ORF">ACA1_102450</name>
</gene>
<reference evidence="2 3" key="1">
    <citation type="journal article" date="2013" name="Genome Biol.">
        <title>Genome of Acanthamoeba castellanii highlights extensive lateral gene transfer and early evolution of tyrosine kinase signaling.</title>
        <authorList>
            <person name="Clarke M."/>
            <person name="Lohan A.J."/>
            <person name="Liu B."/>
            <person name="Lagkouvardos I."/>
            <person name="Roy S."/>
            <person name="Zafar N."/>
            <person name="Bertelli C."/>
            <person name="Schilde C."/>
            <person name="Kianianmomeni A."/>
            <person name="Burglin T.R."/>
            <person name="Frech C."/>
            <person name="Turcotte B."/>
            <person name="Kopec K.O."/>
            <person name="Synnott J.M."/>
            <person name="Choo C."/>
            <person name="Paponov I."/>
            <person name="Finkler A."/>
            <person name="Soon Heng Tan C."/>
            <person name="Hutchins A.P."/>
            <person name="Weinmeier T."/>
            <person name="Rattei T."/>
            <person name="Chu J.S."/>
            <person name="Gimenez G."/>
            <person name="Irimia M."/>
            <person name="Rigden D.J."/>
            <person name="Fitzpatrick D.A."/>
            <person name="Lorenzo-Morales J."/>
            <person name="Bateman A."/>
            <person name="Chiu C.H."/>
            <person name="Tang P."/>
            <person name="Hegemann P."/>
            <person name="Fromm H."/>
            <person name="Raoult D."/>
            <person name="Greub G."/>
            <person name="Miranda-Saavedra D."/>
            <person name="Chen N."/>
            <person name="Nash P."/>
            <person name="Ginger M.L."/>
            <person name="Horn M."/>
            <person name="Schaap P."/>
            <person name="Caler L."/>
            <person name="Loftus B."/>
        </authorList>
    </citation>
    <scope>NUCLEOTIDE SEQUENCE [LARGE SCALE GENOMIC DNA]</scope>
    <source>
        <strain evidence="2 3">Neff</strain>
    </source>
</reference>
<protein>
    <submittedName>
        <fullName evidence="2">Uncharacterized protein</fullName>
    </submittedName>
</protein>
<dbReference type="EMBL" id="KB007963">
    <property type="protein sequence ID" value="ELR18029.1"/>
    <property type="molecule type" value="Genomic_DNA"/>
</dbReference>
<accession>L8GXQ1</accession>
<keyword evidence="1" id="KW-1133">Transmembrane helix</keyword>
<feature type="transmembrane region" description="Helical" evidence="1">
    <location>
        <begin position="358"/>
        <end position="385"/>
    </location>
</feature>
<evidence type="ECO:0000256" key="1">
    <source>
        <dbReference type="SAM" id="Phobius"/>
    </source>
</evidence>
<dbReference type="VEuPathDB" id="AmoebaDB:ACA1_102450"/>
<keyword evidence="1" id="KW-0812">Transmembrane</keyword>
<organism evidence="2 3">
    <name type="scientific">Acanthamoeba castellanii (strain ATCC 30010 / Neff)</name>
    <dbReference type="NCBI Taxonomy" id="1257118"/>
    <lineage>
        <taxon>Eukaryota</taxon>
        <taxon>Amoebozoa</taxon>
        <taxon>Discosea</taxon>
        <taxon>Longamoebia</taxon>
        <taxon>Centramoebida</taxon>
        <taxon>Acanthamoebidae</taxon>
        <taxon>Acanthamoeba</taxon>
    </lineage>
</organism>
<dbReference type="KEGG" id="acan:ACA1_102450"/>
<dbReference type="GeneID" id="14918785"/>
<dbReference type="Proteomes" id="UP000011083">
    <property type="component" value="Unassembled WGS sequence"/>
</dbReference>